<organism evidence="1 2">
    <name type="scientific">Aporhodopirellula rubra</name>
    <dbReference type="NCBI Taxonomy" id="980271"/>
    <lineage>
        <taxon>Bacteria</taxon>
        <taxon>Pseudomonadati</taxon>
        <taxon>Planctomycetota</taxon>
        <taxon>Planctomycetia</taxon>
        <taxon>Pirellulales</taxon>
        <taxon>Pirellulaceae</taxon>
        <taxon>Aporhodopirellula</taxon>
    </lineage>
</organism>
<gene>
    <name evidence="1" type="ORF">FHS27_005116</name>
</gene>
<evidence type="ECO:0000313" key="1">
    <source>
        <dbReference type="EMBL" id="MBB3209276.1"/>
    </source>
</evidence>
<reference evidence="1 2" key="1">
    <citation type="submission" date="2020-08" db="EMBL/GenBank/DDBJ databases">
        <title>Genomic Encyclopedia of Type Strains, Phase III (KMG-III): the genomes of soil and plant-associated and newly described type strains.</title>
        <authorList>
            <person name="Whitman W."/>
        </authorList>
    </citation>
    <scope>NUCLEOTIDE SEQUENCE [LARGE SCALE GENOMIC DNA]</scope>
    <source>
        <strain evidence="1 2">CECT 8075</strain>
    </source>
</reference>
<dbReference type="AlphaFoldDB" id="A0A7W5E304"/>
<evidence type="ECO:0000313" key="2">
    <source>
        <dbReference type="Proteomes" id="UP000536179"/>
    </source>
</evidence>
<dbReference type="EMBL" id="JACHXU010000022">
    <property type="protein sequence ID" value="MBB3209276.1"/>
    <property type="molecule type" value="Genomic_DNA"/>
</dbReference>
<keyword evidence="2" id="KW-1185">Reference proteome</keyword>
<dbReference type="Proteomes" id="UP000536179">
    <property type="component" value="Unassembled WGS sequence"/>
</dbReference>
<comment type="caution">
    <text evidence="1">The sequence shown here is derived from an EMBL/GenBank/DDBJ whole genome shotgun (WGS) entry which is preliminary data.</text>
</comment>
<dbReference type="RefSeq" id="WP_184307741.1">
    <property type="nucleotide sequence ID" value="NZ_JACHXU010000022.1"/>
</dbReference>
<name>A0A7W5E304_9BACT</name>
<protein>
    <submittedName>
        <fullName evidence="1">Uncharacterized protein</fullName>
    </submittedName>
</protein>
<accession>A0A7W5E304</accession>
<proteinExistence type="predicted"/>
<sequence>MSNVIEQFGFTGTLSPELVAFAKRQLVNATLYKGRQRRREGRFPMMVPVIGVALDDQNQPVSDPFEMVTRDVGATSVGLIHEDPMLHQRIAIHMVVGGVDVDMAIALKWRGALGPFYGSGGVYLARLDHFPCQMDCLYVC</sequence>